<dbReference type="InterPro" id="IPR016130">
    <property type="entry name" value="Tyr_Pase_AS"/>
</dbReference>
<dbReference type="Pfam" id="PF00782">
    <property type="entry name" value="DSPc"/>
    <property type="match status" value="1"/>
</dbReference>
<dbReference type="SMART" id="SM00195">
    <property type="entry name" value="DSPc"/>
    <property type="match status" value="1"/>
</dbReference>
<dbReference type="PANTHER" id="PTHR46381:SF2">
    <property type="entry name" value="MAP KINASE PHOSPHATASE"/>
    <property type="match status" value="1"/>
</dbReference>
<evidence type="ECO:0000256" key="1">
    <source>
        <dbReference type="ARBA" id="ARBA00022801"/>
    </source>
</evidence>
<dbReference type="GeneID" id="103709950"/>
<dbReference type="InterPro" id="IPR029021">
    <property type="entry name" value="Prot-tyrosine_phosphatase-like"/>
</dbReference>
<keyword evidence="6" id="KW-1185">Reference proteome</keyword>
<feature type="region of interest" description="Disordered" evidence="3">
    <location>
        <begin position="61"/>
        <end position="94"/>
    </location>
</feature>
<dbReference type="SMART" id="SM00404">
    <property type="entry name" value="PTPc_motif"/>
    <property type="match status" value="1"/>
</dbReference>
<dbReference type="InterPro" id="IPR020422">
    <property type="entry name" value="TYR_PHOSPHATASE_DUAL_dom"/>
</dbReference>
<feature type="region of interest" description="Disordered" evidence="3">
    <location>
        <begin position="1"/>
        <end position="49"/>
    </location>
</feature>
<dbReference type="AlphaFoldDB" id="A0A8B7C830"/>
<dbReference type="SMART" id="SM00262">
    <property type="entry name" value="GEL"/>
    <property type="match status" value="2"/>
</dbReference>
<reference evidence="7" key="2">
    <citation type="submission" date="2025-08" db="UniProtKB">
        <authorList>
            <consortium name="RefSeq"/>
        </authorList>
    </citation>
    <scope>IDENTIFICATION</scope>
    <source>
        <tissue evidence="7">Young leaves</tissue>
    </source>
</reference>
<dbReference type="SUPFAM" id="SSF55753">
    <property type="entry name" value="Actin depolymerizing proteins"/>
    <property type="match status" value="2"/>
</dbReference>
<evidence type="ECO:0000256" key="2">
    <source>
        <dbReference type="ARBA" id="ARBA00022912"/>
    </source>
</evidence>
<dbReference type="CDD" id="cd14498">
    <property type="entry name" value="DSP"/>
    <property type="match status" value="1"/>
</dbReference>
<dbReference type="PROSITE" id="PS50056">
    <property type="entry name" value="TYR_PHOSPHATASE_2"/>
    <property type="match status" value="1"/>
</dbReference>
<dbReference type="Pfam" id="PF25466">
    <property type="entry name" value="MPK1_gelsolin_C"/>
    <property type="match status" value="1"/>
</dbReference>
<feature type="domain" description="Tyrosine-protein phosphatase" evidence="4">
    <location>
        <begin position="107"/>
        <end position="251"/>
    </location>
</feature>
<proteinExistence type="predicted"/>
<dbReference type="InterPro" id="IPR000340">
    <property type="entry name" value="Dual-sp_phosphatase_cat-dom"/>
</dbReference>
<evidence type="ECO:0000259" key="5">
    <source>
        <dbReference type="PROSITE" id="PS50056"/>
    </source>
</evidence>
<dbReference type="InterPro" id="IPR057528">
    <property type="entry name" value="MPK1_C"/>
</dbReference>
<dbReference type="Gene3D" id="3.90.190.10">
    <property type="entry name" value="Protein tyrosine phosphatase superfamily"/>
    <property type="match status" value="1"/>
</dbReference>
<dbReference type="RefSeq" id="XP_008793723.2">
    <property type="nucleotide sequence ID" value="XM_008795501.3"/>
</dbReference>
<dbReference type="SUPFAM" id="SSF52799">
    <property type="entry name" value="(Phosphotyrosine protein) phosphatases II"/>
    <property type="match status" value="1"/>
</dbReference>
<evidence type="ECO:0000259" key="4">
    <source>
        <dbReference type="PROSITE" id="PS50054"/>
    </source>
</evidence>
<dbReference type="GO" id="GO:0004721">
    <property type="term" value="F:phosphoprotein phosphatase activity"/>
    <property type="evidence" value="ECO:0007669"/>
    <property type="project" value="UniProtKB-KW"/>
</dbReference>
<dbReference type="InterPro" id="IPR003595">
    <property type="entry name" value="Tyr_Pase_cat"/>
</dbReference>
<reference evidence="6" key="1">
    <citation type="journal article" date="2019" name="Nat. Commun.">
        <title>Genome-wide association mapping of date palm fruit traits.</title>
        <authorList>
            <person name="Hazzouri K.M."/>
            <person name="Gros-Balthazard M."/>
            <person name="Flowers J.M."/>
            <person name="Copetti D."/>
            <person name="Lemansour A."/>
            <person name="Lebrun M."/>
            <person name="Masmoudi K."/>
            <person name="Ferrand S."/>
            <person name="Dhar M.I."/>
            <person name="Fresquez Z.A."/>
            <person name="Rosas U."/>
            <person name="Zhang J."/>
            <person name="Talag J."/>
            <person name="Lee S."/>
            <person name="Kudrna D."/>
            <person name="Powell R.F."/>
            <person name="Leitch I.J."/>
            <person name="Krueger R.R."/>
            <person name="Wing R.A."/>
            <person name="Amiri K.M.A."/>
            <person name="Purugganan M.D."/>
        </authorList>
    </citation>
    <scope>NUCLEOTIDE SEQUENCE [LARGE SCALE GENOMIC DNA]</scope>
    <source>
        <strain evidence="6">cv. Khalas</strain>
    </source>
</reference>
<gene>
    <name evidence="7" type="primary">LOC103709950</name>
</gene>
<feature type="compositionally biased region" description="Polar residues" evidence="3">
    <location>
        <begin position="15"/>
        <end position="28"/>
    </location>
</feature>
<dbReference type="OrthoDB" id="165342at2759"/>
<feature type="compositionally biased region" description="Polar residues" evidence="3">
    <location>
        <begin position="444"/>
        <end position="457"/>
    </location>
</feature>
<keyword evidence="1" id="KW-0378">Hydrolase</keyword>
<dbReference type="InterPro" id="IPR029006">
    <property type="entry name" value="ADF-H/Gelsolin-like_dom_sf"/>
</dbReference>
<feature type="region of interest" description="Disordered" evidence="3">
    <location>
        <begin position="520"/>
        <end position="545"/>
    </location>
</feature>
<evidence type="ECO:0000256" key="3">
    <source>
        <dbReference type="SAM" id="MobiDB-lite"/>
    </source>
</evidence>
<dbReference type="Gene3D" id="3.40.20.10">
    <property type="entry name" value="Severin"/>
    <property type="match status" value="2"/>
</dbReference>
<organism evidence="6 7">
    <name type="scientific">Phoenix dactylifera</name>
    <name type="common">Date palm</name>
    <dbReference type="NCBI Taxonomy" id="42345"/>
    <lineage>
        <taxon>Eukaryota</taxon>
        <taxon>Viridiplantae</taxon>
        <taxon>Streptophyta</taxon>
        <taxon>Embryophyta</taxon>
        <taxon>Tracheophyta</taxon>
        <taxon>Spermatophyta</taxon>
        <taxon>Magnoliopsida</taxon>
        <taxon>Liliopsida</taxon>
        <taxon>Arecaceae</taxon>
        <taxon>Coryphoideae</taxon>
        <taxon>Phoeniceae</taxon>
        <taxon>Phoenix</taxon>
    </lineage>
</organism>
<dbReference type="InterPro" id="IPR000387">
    <property type="entry name" value="Tyr_Pase_dom"/>
</dbReference>
<dbReference type="GO" id="GO:0051015">
    <property type="term" value="F:actin filament binding"/>
    <property type="evidence" value="ECO:0007669"/>
    <property type="project" value="InterPro"/>
</dbReference>
<feature type="domain" description="Tyrosine specific protein phosphatases" evidence="5">
    <location>
        <begin position="176"/>
        <end position="229"/>
    </location>
</feature>
<name>A0A8B7C830_PHODC</name>
<dbReference type="Proteomes" id="UP000228380">
    <property type="component" value="Chromosome 14"/>
</dbReference>
<protein>
    <submittedName>
        <fullName evidence="7">Protein-tyrosine-phosphatase MKP1-like isoform X1</fullName>
    </submittedName>
</protein>
<dbReference type="PANTHER" id="PTHR46381">
    <property type="entry name" value="MKPA PROTEIN"/>
    <property type="match status" value="1"/>
</dbReference>
<feature type="compositionally biased region" description="Low complexity" evidence="3">
    <location>
        <begin position="458"/>
        <end position="479"/>
    </location>
</feature>
<evidence type="ECO:0000313" key="6">
    <source>
        <dbReference type="Proteomes" id="UP000228380"/>
    </source>
</evidence>
<dbReference type="PROSITE" id="PS50054">
    <property type="entry name" value="TYR_PHOSPHATASE_DUAL"/>
    <property type="match status" value="1"/>
</dbReference>
<dbReference type="InterPro" id="IPR007122">
    <property type="entry name" value="Villin/Gelsolin"/>
</dbReference>
<keyword evidence="2" id="KW-0904">Protein phosphatase</keyword>
<feature type="region of interest" description="Disordered" evidence="3">
    <location>
        <begin position="438"/>
        <end position="479"/>
    </location>
</feature>
<dbReference type="PROSITE" id="PS00383">
    <property type="entry name" value="TYR_PHOSPHATASE_1"/>
    <property type="match status" value="1"/>
</dbReference>
<evidence type="ECO:0000313" key="7">
    <source>
        <dbReference type="RefSeq" id="XP_008793723.2"/>
    </source>
</evidence>
<dbReference type="KEGG" id="pda:103709950"/>
<sequence>MDGEDTPTPRKSLWRSASWTARSSPTSQPNLPPNPARPPAKLGRLALPPLQPLSVARRPVLNEWPRPGSDDSGEWPICRNCPPPTPSAAGSSSSSSSAAAAAATARECSRVADHVYLGSDVAARDRDVLRRHGITHVLNCVGSACPEYFRGELVYKTLWLHDSPAEDITSVLYDAFDYLEDVRLHRPDGRVLVHCRRGASRSAALVIAYLMWRQALSFDDALRRVRAARAVTDPNLGFAAQLLQCQSRVHALPPSPGSALRAYRMGPHSPYDPLHLVPKAVADRLPRFLDSRGAFLVHVPAAIYVWVGRDCEPTMAASAGGAALQVVRYERAQGPIVTVLEGSEPPDFWAALRDPNSSSSEATDLDVGVVGKRRVELYDLDFEIFRRALKGGVVPPLPMPGSEAETRLPARESGWSRLRHKFLKGGIKELVTAAAAAEVEGSSDEQSVTGDQVPSPGSFSVESSTTPSSSSADSSSTLFTFSPASSSSSDWYNSSPPRLDLFGTPLIHLDSKSLPLHKRMEREKDASVSVSSGAPRSLAERRGTRAPSLALLPEADDKKAKISPRDIIRDWCYSPPFISELEEDRGTMDIEQRLSLDSSPDWMDAEEESVSTEGHARLTHAVLFRWPDMEKVEIIHPGVLDSESVFVLLAPKSKSGRRKTKKNIMYVWLGRQSPQMSCGSGSEMSEGDGDDGHTYLHRIGTEFFDHMGLPADIPVQIIREGEEPEQFLNHLFSFHQANKSSQS</sequence>
<accession>A0A8B7C830</accession>